<evidence type="ECO:0000313" key="3">
    <source>
        <dbReference type="Proteomes" id="UP001189122"/>
    </source>
</evidence>
<accession>A0A7I8JIT6</accession>
<protein>
    <submittedName>
        <fullName evidence="2">Uncharacterized protein</fullName>
    </submittedName>
</protein>
<dbReference type="Proteomes" id="UP001189122">
    <property type="component" value="Unassembled WGS sequence"/>
</dbReference>
<dbReference type="AlphaFoldDB" id="A0A7I8JIT6"/>
<dbReference type="EMBL" id="LR743599">
    <property type="protein sequence ID" value="CAA2630190.1"/>
    <property type="molecule type" value="Genomic_DNA"/>
</dbReference>
<organism evidence="2">
    <name type="scientific">Spirodela intermedia</name>
    <name type="common">Intermediate duckweed</name>
    <dbReference type="NCBI Taxonomy" id="51605"/>
    <lineage>
        <taxon>Eukaryota</taxon>
        <taxon>Viridiplantae</taxon>
        <taxon>Streptophyta</taxon>
        <taxon>Embryophyta</taxon>
        <taxon>Tracheophyta</taxon>
        <taxon>Spermatophyta</taxon>
        <taxon>Magnoliopsida</taxon>
        <taxon>Liliopsida</taxon>
        <taxon>Araceae</taxon>
        <taxon>Lemnoideae</taxon>
        <taxon>Spirodela</taxon>
    </lineage>
</organism>
<evidence type="ECO:0000256" key="1">
    <source>
        <dbReference type="SAM" id="MobiDB-lite"/>
    </source>
</evidence>
<keyword evidence="3" id="KW-1185">Reference proteome</keyword>
<proteinExistence type="predicted"/>
<gene>
    <name evidence="2" type="ORF">SI7747_12015828</name>
</gene>
<reference evidence="2 3" key="1">
    <citation type="submission" date="2019-12" db="EMBL/GenBank/DDBJ databases">
        <authorList>
            <person name="Scholz U."/>
            <person name="Mascher M."/>
            <person name="Fiebig A."/>
        </authorList>
    </citation>
    <scope>NUCLEOTIDE SEQUENCE</scope>
</reference>
<feature type="region of interest" description="Disordered" evidence="1">
    <location>
        <begin position="1"/>
        <end position="46"/>
    </location>
</feature>
<dbReference type="EMBL" id="CACRZD030000012">
    <property type="protein sequence ID" value="CAA6669433.1"/>
    <property type="molecule type" value="Genomic_DNA"/>
</dbReference>
<evidence type="ECO:0000313" key="2">
    <source>
        <dbReference type="EMBL" id="CAA2630190.1"/>
    </source>
</evidence>
<name>A0A7I8JIT6_SPIIN</name>
<feature type="compositionally biased region" description="Basic and acidic residues" evidence="1">
    <location>
        <begin position="7"/>
        <end position="46"/>
    </location>
</feature>
<sequence>MDPTCPGRREKPVAIRRDRKPTPESRAEQSRVEQAEQSRAEGRAWM</sequence>